<feature type="compositionally biased region" description="Basic and acidic residues" evidence="2">
    <location>
        <begin position="138"/>
        <end position="159"/>
    </location>
</feature>
<dbReference type="InterPro" id="IPR013087">
    <property type="entry name" value="Znf_C2H2_type"/>
</dbReference>
<comment type="caution">
    <text evidence="4">The sequence shown here is derived from an EMBL/GenBank/DDBJ whole genome shotgun (WGS) entry which is preliminary data.</text>
</comment>
<dbReference type="PROSITE" id="PS50157">
    <property type="entry name" value="ZINC_FINGER_C2H2_2"/>
    <property type="match status" value="1"/>
</dbReference>
<feature type="region of interest" description="Disordered" evidence="2">
    <location>
        <begin position="138"/>
        <end position="181"/>
    </location>
</feature>
<keyword evidence="5" id="KW-1185">Reference proteome</keyword>
<keyword evidence="1" id="KW-0479">Metal-binding</keyword>
<dbReference type="GO" id="GO:0008270">
    <property type="term" value="F:zinc ion binding"/>
    <property type="evidence" value="ECO:0007669"/>
    <property type="project" value="UniProtKB-KW"/>
</dbReference>
<reference evidence="4" key="1">
    <citation type="journal article" date="2020" name="Cell">
        <title>Large-Scale Comparative Analyses of Tick Genomes Elucidate Their Genetic Diversity and Vector Capacities.</title>
        <authorList>
            <consortium name="Tick Genome and Microbiome Consortium (TIGMIC)"/>
            <person name="Jia N."/>
            <person name="Wang J."/>
            <person name="Shi W."/>
            <person name="Du L."/>
            <person name="Sun Y."/>
            <person name="Zhan W."/>
            <person name="Jiang J.F."/>
            <person name="Wang Q."/>
            <person name="Zhang B."/>
            <person name="Ji P."/>
            <person name="Bell-Sakyi L."/>
            <person name="Cui X.M."/>
            <person name="Yuan T.T."/>
            <person name="Jiang B.G."/>
            <person name="Yang W.F."/>
            <person name="Lam T.T."/>
            <person name="Chang Q.C."/>
            <person name="Ding S.J."/>
            <person name="Wang X.J."/>
            <person name="Zhu J.G."/>
            <person name="Ruan X.D."/>
            <person name="Zhao L."/>
            <person name="Wei J.T."/>
            <person name="Ye R.Z."/>
            <person name="Que T.C."/>
            <person name="Du C.H."/>
            <person name="Zhou Y.H."/>
            <person name="Cheng J.X."/>
            <person name="Dai P.F."/>
            <person name="Guo W.B."/>
            <person name="Han X.H."/>
            <person name="Huang E.J."/>
            <person name="Li L.F."/>
            <person name="Wei W."/>
            <person name="Gao Y.C."/>
            <person name="Liu J.Z."/>
            <person name="Shao H.Z."/>
            <person name="Wang X."/>
            <person name="Wang C.C."/>
            <person name="Yang T.C."/>
            <person name="Huo Q.B."/>
            <person name="Li W."/>
            <person name="Chen H.Y."/>
            <person name="Chen S.E."/>
            <person name="Zhou L.G."/>
            <person name="Ni X.B."/>
            <person name="Tian J.H."/>
            <person name="Sheng Y."/>
            <person name="Liu T."/>
            <person name="Pan Y.S."/>
            <person name="Xia L.Y."/>
            <person name="Li J."/>
            <person name="Zhao F."/>
            <person name="Cao W.C."/>
        </authorList>
    </citation>
    <scope>NUCLEOTIDE SEQUENCE</scope>
    <source>
        <strain evidence="4">Rmic-2018</strain>
    </source>
</reference>
<evidence type="ECO:0000256" key="2">
    <source>
        <dbReference type="SAM" id="MobiDB-lite"/>
    </source>
</evidence>
<organism evidence="4 5">
    <name type="scientific">Rhipicephalus microplus</name>
    <name type="common">Cattle tick</name>
    <name type="synonym">Boophilus microplus</name>
    <dbReference type="NCBI Taxonomy" id="6941"/>
    <lineage>
        <taxon>Eukaryota</taxon>
        <taxon>Metazoa</taxon>
        <taxon>Ecdysozoa</taxon>
        <taxon>Arthropoda</taxon>
        <taxon>Chelicerata</taxon>
        <taxon>Arachnida</taxon>
        <taxon>Acari</taxon>
        <taxon>Parasitiformes</taxon>
        <taxon>Ixodida</taxon>
        <taxon>Ixodoidea</taxon>
        <taxon>Ixodidae</taxon>
        <taxon>Rhipicephalinae</taxon>
        <taxon>Rhipicephalus</taxon>
        <taxon>Boophilus</taxon>
    </lineage>
</organism>
<keyword evidence="1" id="KW-0862">Zinc</keyword>
<reference evidence="4" key="2">
    <citation type="submission" date="2021-09" db="EMBL/GenBank/DDBJ databases">
        <authorList>
            <person name="Jia N."/>
            <person name="Wang J."/>
            <person name="Shi W."/>
            <person name="Du L."/>
            <person name="Sun Y."/>
            <person name="Zhan W."/>
            <person name="Jiang J."/>
            <person name="Wang Q."/>
            <person name="Zhang B."/>
            <person name="Ji P."/>
            <person name="Sakyi L.B."/>
            <person name="Cui X."/>
            <person name="Yuan T."/>
            <person name="Jiang B."/>
            <person name="Yang W."/>
            <person name="Lam T.T.-Y."/>
            <person name="Chang Q."/>
            <person name="Ding S."/>
            <person name="Wang X."/>
            <person name="Zhu J."/>
            <person name="Ruan X."/>
            <person name="Zhao L."/>
            <person name="Wei J."/>
            <person name="Que T."/>
            <person name="Du C."/>
            <person name="Cheng J."/>
            <person name="Dai P."/>
            <person name="Han X."/>
            <person name="Huang E."/>
            <person name="Gao Y."/>
            <person name="Liu J."/>
            <person name="Shao H."/>
            <person name="Ye R."/>
            <person name="Li L."/>
            <person name="Wei W."/>
            <person name="Wang X."/>
            <person name="Wang C."/>
            <person name="Huo Q."/>
            <person name="Li W."/>
            <person name="Guo W."/>
            <person name="Chen H."/>
            <person name="Chen S."/>
            <person name="Zhou L."/>
            <person name="Zhou L."/>
            <person name="Ni X."/>
            <person name="Tian J."/>
            <person name="Zhou Y."/>
            <person name="Sheng Y."/>
            <person name="Liu T."/>
            <person name="Pan Y."/>
            <person name="Xia L."/>
            <person name="Li J."/>
            <person name="Zhao F."/>
            <person name="Cao W."/>
        </authorList>
    </citation>
    <scope>NUCLEOTIDE SEQUENCE</scope>
    <source>
        <strain evidence="4">Rmic-2018</strain>
        <tissue evidence="4">Larvae</tissue>
    </source>
</reference>
<dbReference type="VEuPathDB" id="VectorBase:LOC119186325"/>
<dbReference type="SMART" id="SM00355">
    <property type="entry name" value="ZnF_C2H2"/>
    <property type="match status" value="3"/>
</dbReference>
<feature type="domain" description="C2H2-type" evidence="3">
    <location>
        <begin position="66"/>
        <end position="93"/>
    </location>
</feature>
<protein>
    <recommendedName>
        <fullName evidence="3">C2H2-type domain-containing protein</fullName>
    </recommendedName>
</protein>
<dbReference type="Proteomes" id="UP000821866">
    <property type="component" value="Chromosome 1"/>
</dbReference>
<sequence>MYEFLTNAHAHRAYSWKTFICGHCLSEFDSFSDLMSHITSIGSAKKYTPDQSQLAPVPIVAPCREYPCSLCSAVFKTATAKLYHEVTHTAANKEDMCKQLKLNVKYLNAESPPVKPQTSGRRRKILAADPSEICLGELQEKKKPQSSLREEEKHKKDGSGPKQPQKKLCKANTPTGRKQLNTLSSLSPQKKQELVSIVYCNRCEQKFMSLKLLDKHYWSQHPNMDIPLDLTFEVGSGDVTPRLTPCSVCAKRTACVKAIQQLLDEALSCVLFCNFIGASLNAVNPCHSSELHVWAPPCLFMFYGGHFMTLITKLHQSLEVHVAGRREDKADWLGKALEEELTKHRCVGWDVMLLEKLSHLAQQSGRAPVAQVYLCKELLKADAF</sequence>
<dbReference type="Gene3D" id="3.30.160.60">
    <property type="entry name" value="Classic Zinc Finger"/>
    <property type="match status" value="1"/>
</dbReference>
<evidence type="ECO:0000313" key="4">
    <source>
        <dbReference type="EMBL" id="KAH8041327.1"/>
    </source>
</evidence>
<evidence type="ECO:0000259" key="3">
    <source>
        <dbReference type="PROSITE" id="PS50157"/>
    </source>
</evidence>
<dbReference type="AlphaFoldDB" id="A0A9J6F4A0"/>
<accession>A0A9J6F4A0</accession>
<evidence type="ECO:0000256" key="1">
    <source>
        <dbReference type="PROSITE-ProRule" id="PRU00042"/>
    </source>
</evidence>
<name>A0A9J6F4A0_RHIMP</name>
<dbReference type="PROSITE" id="PS00028">
    <property type="entry name" value="ZINC_FINGER_C2H2_1"/>
    <property type="match status" value="2"/>
</dbReference>
<feature type="compositionally biased region" description="Polar residues" evidence="2">
    <location>
        <begin position="172"/>
        <end position="181"/>
    </location>
</feature>
<gene>
    <name evidence="4" type="ORF">HPB51_014608</name>
</gene>
<evidence type="ECO:0000313" key="5">
    <source>
        <dbReference type="Proteomes" id="UP000821866"/>
    </source>
</evidence>
<keyword evidence="1" id="KW-0863">Zinc-finger</keyword>
<dbReference type="EMBL" id="JABSTU010000001">
    <property type="protein sequence ID" value="KAH8041327.1"/>
    <property type="molecule type" value="Genomic_DNA"/>
</dbReference>
<proteinExistence type="predicted"/>